<feature type="compositionally biased region" description="Low complexity" evidence="3">
    <location>
        <begin position="129"/>
        <end position="141"/>
    </location>
</feature>
<feature type="domain" description="AMP-binding enzyme C-terminal" evidence="5">
    <location>
        <begin position="482"/>
        <end position="554"/>
    </location>
</feature>
<dbReference type="Pfam" id="PF13193">
    <property type="entry name" value="AMP-binding_C"/>
    <property type="match status" value="1"/>
</dbReference>
<dbReference type="AlphaFoldDB" id="A0A9D2EE28"/>
<accession>A0A9D2EE28</accession>
<dbReference type="PANTHER" id="PTHR43201">
    <property type="entry name" value="ACYL-COA SYNTHETASE"/>
    <property type="match status" value="1"/>
</dbReference>
<reference evidence="6" key="1">
    <citation type="journal article" date="2021" name="PeerJ">
        <title>Extensive microbial diversity within the chicken gut microbiome revealed by metagenomics and culture.</title>
        <authorList>
            <person name="Gilroy R."/>
            <person name="Ravi A."/>
            <person name="Getino M."/>
            <person name="Pursley I."/>
            <person name="Horton D.L."/>
            <person name="Alikhan N.F."/>
            <person name="Baker D."/>
            <person name="Gharbi K."/>
            <person name="Hall N."/>
            <person name="Watson M."/>
            <person name="Adriaenssens E.M."/>
            <person name="Foster-Nyarko E."/>
            <person name="Jarju S."/>
            <person name="Secka A."/>
            <person name="Antonio M."/>
            <person name="Oren A."/>
            <person name="Chaudhuri R.R."/>
            <person name="La Ragione R."/>
            <person name="Hildebrand F."/>
            <person name="Pallen M.J."/>
        </authorList>
    </citation>
    <scope>NUCLEOTIDE SEQUENCE</scope>
    <source>
        <strain evidence="6">ChiGjej4B4-7305</strain>
    </source>
</reference>
<dbReference type="InterPro" id="IPR042099">
    <property type="entry name" value="ANL_N_sf"/>
</dbReference>
<dbReference type="InterPro" id="IPR000873">
    <property type="entry name" value="AMP-dep_synth/lig_dom"/>
</dbReference>
<comment type="similarity">
    <text evidence="1">Belongs to the ATP-dependent AMP-binding enzyme family.</text>
</comment>
<comment type="caution">
    <text evidence="6">The sequence shown here is derived from an EMBL/GenBank/DDBJ whole genome shotgun (WGS) entry which is preliminary data.</text>
</comment>
<evidence type="ECO:0000313" key="7">
    <source>
        <dbReference type="Proteomes" id="UP000824037"/>
    </source>
</evidence>
<feature type="region of interest" description="Disordered" evidence="3">
    <location>
        <begin position="129"/>
        <end position="186"/>
    </location>
</feature>
<dbReference type="InterPro" id="IPR045851">
    <property type="entry name" value="AMP-bd_C_sf"/>
</dbReference>
<evidence type="ECO:0000256" key="2">
    <source>
        <dbReference type="ARBA" id="ARBA00022598"/>
    </source>
</evidence>
<dbReference type="PANTHER" id="PTHR43201:SF5">
    <property type="entry name" value="MEDIUM-CHAIN ACYL-COA LIGASE ACSF2, MITOCHONDRIAL"/>
    <property type="match status" value="1"/>
</dbReference>
<dbReference type="EMBL" id="DXBY01000137">
    <property type="protein sequence ID" value="HIZ35712.1"/>
    <property type="molecule type" value="Genomic_DNA"/>
</dbReference>
<dbReference type="GO" id="GO:0031956">
    <property type="term" value="F:medium-chain fatty acid-CoA ligase activity"/>
    <property type="evidence" value="ECO:0007669"/>
    <property type="project" value="TreeGrafter"/>
</dbReference>
<gene>
    <name evidence="6" type="ORF">H9815_08030</name>
</gene>
<protein>
    <submittedName>
        <fullName evidence="6">Acyl--CoA ligase</fullName>
    </submittedName>
</protein>
<evidence type="ECO:0000259" key="5">
    <source>
        <dbReference type="Pfam" id="PF13193"/>
    </source>
</evidence>
<dbReference type="Gene3D" id="3.30.300.30">
    <property type="match status" value="1"/>
</dbReference>
<proteinExistence type="inferred from homology"/>
<sequence>MTVPRGEVSTGSNLAVRLLAGAAEHPDRDAIRQGDETISYRGLETAVHSTAARLRDLGVVPKDRVALLFGNDHRFVEALLAVIWIGAVAVPLNTRAGRTALQHVMADARPTVLLGHEPLADRAAELAAPPGRAADGGDPVGHAAEPGSPTGTVPVLLAYPGGWRAGPGHRAPSPPPDRPAHRGADEVSDTAAPTLHGARASGEQTAPAPVRAEDICLQPYTSGSTGSPKGCLLTHGGQYWNASTVAQVWQLQSDDRGLITAPLYHKNAMICVLKPLLLVGGTIVIGRSPDPADIPAEIATHRCTYTTGVPATYEMLLAGGAHRTQDLTSLRFVICGSAPLAESVGRRFAAGLGVPVIEAYGLTEGGPQVLMNPRTDAPRYGVAGRPLPGGEVKLLDLVQMPSTAVADLPEVPHGAVGEMWVRNPGVTAGYHRLPQVTRERISVDGWLRTGDLAAAEPDGYFRVLGRADDMMNVGGENVYPLEVEQLLATMPGLGQVAVVPVRHERKGQVPVAFVVADGPAEDEVKQFALTHGPAHAHPRRVWFLESLPLGGTGKIDYGRLAELAEQNLARSTLTENTRSGQSPAEEGRG</sequence>
<dbReference type="GO" id="GO:0006631">
    <property type="term" value="P:fatty acid metabolic process"/>
    <property type="evidence" value="ECO:0007669"/>
    <property type="project" value="TreeGrafter"/>
</dbReference>
<dbReference type="Gene3D" id="3.40.50.12780">
    <property type="entry name" value="N-terminal domain of ligase-like"/>
    <property type="match status" value="1"/>
</dbReference>
<dbReference type="SUPFAM" id="SSF56801">
    <property type="entry name" value="Acetyl-CoA synthetase-like"/>
    <property type="match status" value="1"/>
</dbReference>
<evidence type="ECO:0000256" key="3">
    <source>
        <dbReference type="SAM" id="MobiDB-lite"/>
    </source>
</evidence>
<dbReference type="InterPro" id="IPR025110">
    <property type="entry name" value="AMP-bd_C"/>
</dbReference>
<evidence type="ECO:0000259" key="4">
    <source>
        <dbReference type="Pfam" id="PF00501"/>
    </source>
</evidence>
<feature type="domain" description="AMP-dependent synthetase/ligase" evidence="4">
    <location>
        <begin position="22"/>
        <end position="431"/>
    </location>
</feature>
<evidence type="ECO:0000313" key="6">
    <source>
        <dbReference type="EMBL" id="HIZ35712.1"/>
    </source>
</evidence>
<dbReference type="Pfam" id="PF00501">
    <property type="entry name" value="AMP-binding"/>
    <property type="match status" value="1"/>
</dbReference>
<evidence type="ECO:0000256" key="1">
    <source>
        <dbReference type="ARBA" id="ARBA00006432"/>
    </source>
</evidence>
<name>A0A9D2EE28_9MICO</name>
<reference evidence="6" key="2">
    <citation type="submission" date="2021-04" db="EMBL/GenBank/DDBJ databases">
        <authorList>
            <person name="Gilroy R."/>
        </authorList>
    </citation>
    <scope>NUCLEOTIDE SEQUENCE</scope>
    <source>
        <strain evidence="6">ChiGjej4B4-7305</strain>
    </source>
</reference>
<organism evidence="6 7">
    <name type="scientific">Candidatus Ruania gallistercoris</name>
    <dbReference type="NCBI Taxonomy" id="2838746"/>
    <lineage>
        <taxon>Bacteria</taxon>
        <taxon>Bacillati</taxon>
        <taxon>Actinomycetota</taxon>
        <taxon>Actinomycetes</taxon>
        <taxon>Micrococcales</taxon>
        <taxon>Ruaniaceae</taxon>
        <taxon>Ruania</taxon>
    </lineage>
</organism>
<keyword evidence="2 6" id="KW-0436">Ligase</keyword>
<dbReference type="Proteomes" id="UP000824037">
    <property type="component" value="Unassembled WGS sequence"/>
</dbReference>